<dbReference type="OrthoDB" id="10582876at2759"/>
<name>A0A0L0SPX1_ALLM3</name>
<dbReference type="VEuPathDB" id="FungiDB:AMAG_09545"/>
<proteinExistence type="predicted"/>
<organism evidence="1 2">
    <name type="scientific">Allomyces macrogynus (strain ATCC 38327)</name>
    <name type="common">Allomyces javanicus var. macrogynus</name>
    <dbReference type="NCBI Taxonomy" id="578462"/>
    <lineage>
        <taxon>Eukaryota</taxon>
        <taxon>Fungi</taxon>
        <taxon>Fungi incertae sedis</taxon>
        <taxon>Blastocladiomycota</taxon>
        <taxon>Blastocladiomycetes</taxon>
        <taxon>Blastocladiales</taxon>
        <taxon>Blastocladiaceae</taxon>
        <taxon>Allomyces</taxon>
    </lineage>
</organism>
<gene>
    <name evidence="1" type="ORF">AMAG_09545</name>
</gene>
<reference evidence="2" key="2">
    <citation type="submission" date="2009-11" db="EMBL/GenBank/DDBJ databases">
        <title>The Genome Sequence of Allomyces macrogynus strain ATCC 38327.</title>
        <authorList>
            <consortium name="The Broad Institute Genome Sequencing Platform"/>
            <person name="Russ C."/>
            <person name="Cuomo C."/>
            <person name="Shea T."/>
            <person name="Young S.K."/>
            <person name="Zeng Q."/>
            <person name="Koehrsen M."/>
            <person name="Haas B."/>
            <person name="Borodovsky M."/>
            <person name="Guigo R."/>
            <person name="Alvarado L."/>
            <person name="Berlin A."/>
            <person name="Borenstein D."/>
            <person name="Chen Z."/>
            <person name="Engels R."/>
            <person name="Freedman E."/>
            <person name="Gellesch M."/>
            <person name="Goldberg J."/>
            <person name="Griggs A."/>
            <person name="Gujja S."/>
            <person name="Heiman D."/>
            <person name="Hepburn T."/>
            <person name="Howarth C."/>
            <person name="Jen D."/>
            <person name="Larson L."/>
            <person name="Lewis B."/>
            <person name="Mehta T."/>
            <person name="Park D."/>
            <person name="Pearson M."/>
            <person name="Roberts A."/>
            <person name="Saif S."/>
            <person name="Shenoy N."/>
            <person name="Sisk P."/>
            <person name="Stolte C."/>
            <person name="Sykes S."/>
            <person name="Walk T."/>
            <person name="White J."/>
            <person name="Yandava C."/>
            <person name="Burger G."/>
            <person name="Gray M.W."/>
            <person name="Holland P.W.H."/>
            <person name="King N."/>
            <person name="Lang F.B.F."/>
            <person name="Roger A.J."/>
            <person name="Ruiz-Trillo I."/>
            <person name="Lander E."/>
            <person name="Nusbaum C."/>
        </authorList>
    </citation>
    <scope>NUCLEOTIDE SEQUENCE [LARGE SCALE GENOMIC DNA]</scope>
    <source>
        <strain evidence="2">ATCC 38327</strain>
    </source>
</reference>
<reference evidence="1 2" key="1">
    <citation type="submission" date="2009-11" db="EMBL/GenBank/DDBJ databases">
        <title>Annotation of Allomyces macrogynus ATCC 38327.</title>
        <authorList>
            <consortium name="The Broad Institute Genome Sequencing Platform"/>
            <person name="Russ C."/>
            <person name="Cuomo C."/>
            <person name="Burger G."/>
            <person name="Gray M.W."/>
            <person name="Holland P.W.H."/>
            <person name="King N."/>
            <person name="Lang F.B.F."/>
            <person name="Roger A.J."/>
            <person name="Ruiz-Trillo I."/>
            <person name="Young S.K."/>
            <person name="Zeng Q."/>
            <person name="Gargeya S."/>
            <person name="Fitzgerald M."/>
            <person name="Haas B."/>
            <person name="Abouelleil A."/>
            <person name="Alvarado L."/>
            <person name="Arachchi H.M."/>
            <person name="Berlin A."/>
            <person name="Chapman S.B."/>
            <person name="Gearin G."/>
            <person name="Goldberg J."/>
            <person name="Griggs A."/>
            <person name="Gujja S."/>
            <person name="Hansen M."/>
            <person name="Heiman D."/>
            <person name="Howarth C."/>
            <person name="Larimer J."/>
            <person name="Lui A."/>
            <person name="MacDonald P.J.P."/>
            <person name="McCowen C."/>
            <person name="Montmayeur A."/>
            <person name="Murphy C."/>
            <person name="Neiman D."/>
            <person name="Pearson M."/>
            <person name="Priest M."/>
            <person name="Roberts A."/>
            <person name="Saif S."/>
            <person name="Shea T."/>
            <person name="Sisk P."/>
            <person name="Stolte C."/>
            <person name="Sykes S."/>
            <person name="Wortman J."/>
            <person name="Nusbaum C."/>
            <person name="Birren B."/>
        </authorList>
    </citation>
    <scope>NUCLEOTIDE SEQUENCE [LARGE SCALE GENOMIC DNA]</scope>
    <source>
        <strain evidence="1 2">ATCC 38327</strain>
    </source>
</reference>
<dbReference type="Proteomes" id="UP000054350">
    <property type="component" value="Unassembled WGS sequence"/>
</dbReference>
<evidence type="ECO:0000313" key="2">
    <source>
        <dbReference type="Proteomes" id="UP000054350"/>
    </source>
</evidence>
<evidence type="ECO:0000313" key="1">
    <source>
        <dbReference type="EMBL" id="KNE64527.1"/>
    </source>
</evidence>
<protein>
    <recommendedName>
        <fullName evidence="3">F-box domain-containing protein</fullName>
    </recommendedName>
</protein>
<keyword evidence="2" id="KW-1185">Reference proteome</keyword>
<dbReference type="Gene3D" id="3.80.10.10">
    <property type="entry name" value="Ribonuclease Inhibitor"/>
    <property type="match status" value="1"/>
</dbReference>
<evidence type="ECO:0008006" key="3">
    <source>
        <dbReference type="Google" id="ProtNLM"/>
    </source>
</evidence>
<sequence>FRPSLELPGLTDLAVTLLGGQVMSTLPAMPQLRSLTIMVHRIHAFFAEALGQVCLTLRTLCIESKIVVGSRNDQLQLAFPHLRDLLVPPTIFNLLFPAAGVTSAGGGSQTHAFPSLRKLNVHGLKFARPVAPLAPFPTLSWITTISFVDIGMTNSHILCFATAPCLKSLRLDYCSIVDDGADLGNQTFMSLTDITFVWSDPCPRWLMTARIPRLQRAMFVLGALSDTNYVEVPPMVWPEMEDLGIDAESGRYISLSGAAFDLMPRLQRLRLPDIMVEWIDHVPLLESVLDLTASPSMMDEFPPDALPQLNRLEVRTEWGEEATVPPFSLANIQDLYVTSATLPFLSLMSRLPRLTKLGGSAVGEPDGVLDVEYHDDRRTFWDEFTDIDWETDSMESFLVRVRVVHVADVDFAVQRIGKLAEWVCEANDDIDSEAGGDSDVDAGPRVATFEVLVTARCVEETSFKAQLEHAFMAGIKNARLDVRVVDEEELVAR</sequence>
<accession>A0A0L0SPX1</accession>
<dbReference type="InterPro" id="IPR032675">
    <property type="entry name" value="LRR_dom_sf"/>
</dbReference>
<dbReference type="EMBL" id="GG745344">
    <property type="protein sequence ID" value="KNE64527.1"/>
    <property type="molecule type" value="Genomic_DNA"/>
</dbReference>
<dbReference type="SUPFAM" id="SSF52058">
    <property type="entry name" value="L domain-like"/>
    <property type="match status" value="1"/>
</dbReference>
<dbReference type="AlphaFoldDB" id="A0A0L0SPX1"/>
<feature type="non-terminal residue" evidence="1">
    <location>
        <position position="1"/>
    </location>
</feature>